<keyword evidence="2" id="KW-0479">Metal-binding</keyword>
<dbReference type="PROSITE" id="PS51891">
    <property type="entry name" value="CENP_V_GFA"/>
    <property type="match status" value="1"/>
</dbReference>
<dbReference type="Pfam" id="PF04828">
    <property type="entry name" value="GFA"/>
    <property type="match status" value="2"/>
</dbReference>
<dbReference type="GO" id="GO:0046872">
    <property type="term" value="F:metal ion binding"/>
    <property type="evidence" value="ECO:0007669"/>
    <property type="project" value="UniProtKB-KW"/>
</dbReference>
<sequence length="404" mass="44718">MDDLTLLNLDHHHDTSSCFVEAISSIYKPRKYVHGIRDPRPELGYYWTGKMTTFINAGCFCGSNEFKIPLETAKLPAETAMCHCNICRHSTGATNTFGLAFSGPPLTLDSTDEYRVPGNLSNLTQYNSSPNLTRYFCTKCSCKILAKAEGKDGTQHWYASVGALEQVDGIVKLARHVYVGDTLDGGISNHIPQYAGVTIPRFKQSGAGETVDADWGTKGSANSTADSKDVLRFHCHCKGVEVYAKRATEIKDPNREWWFVPGKTSSDPIRFATKHCVCTSCRRTSGAMPTTWTFVPETHILDGRTMEPINLSNAEKRPPTLRQFESSPGVYREFCGSCGATVFYWEPANLPKMDIATGLLDQEQSGGVLGNDWFKWSEKGVGYREDEVIPEFLDAITKGVMCGK</sequence>
<dbReference type="PANTHER" id="PTHR33337">
    <property type="entry name" value="GFA DOMAIN-CONTAINING PROTEIN"/>
    <property type="match status" value="1"/>
</dbReference>
<evidence type="ECO:0000256" key="1">
    <source>
        <dbReference type="ARBA" id="ARBA00005495"/>
    </source>
</evidence>
<dbReference type="InterPro" id="IPR006913">
    <property type="entry name" value="CENP-V/GFA"/>
</dbReference>
<reference evidence="6 7" key="1">
    <citation type="journal article" date="2019" name="Nat. Ecol. Evol.">
        <title>Megaphylogeny resolves global patterns of mushroom evolution.</title>
        <authorList>
            <person name="Varga T."/>
            <person name="Krizsan K."/>
            <person name="Foldi C."/>
            <person name="Dima B."/>
            <person name="Sanchez-Garcia M."/>
            <person name="Sanchez-Ramirez S."/>
            <person name="Szollosi G.J."/>
            <person name="Szarkandi J.G."/>
            <person name="Papp V."/>
            <person name="Albert L."/>
            <person name="Andreopoulos W."/>
            <person name="Angelini C."/>
            <person name="Antonin V."/>
            <person name="Barry K.W."/>
            <person name="Bougher N.L."/>
            <person name="Buchanan P."/>
            <person name="Buyck B."/>
            <person name="Bense V."/>
            <person name="Catcheside P."/>
            <person name="Chovatia M."/>
            <person name="Cooper J."/>
            <person name="Damon W."/>
            <person name="Desjardin D."/>
            <person name="Finy P."/>
            <person name="Geml J."/>
            <person name="Haridas S."/>
            <person name="Hughes K."/>
            <person name="Justo A."/>
            <person name="Karasinski D."/>
            <person name="Kautmanova I."/>
            <person name="Kiss B."/>
            <person name="Kocsube S."/>
            <person name="Kotiranta H."/>
            <person name="LaButti K.M."/>
            <person name="Lechner B.E."/>
            <person name="Liimatainen K."/>
            <person name="Lipzen A."/>
            <person name="Lukacs Z."/>
            <person name="Mihaltcheva S."/>
            <person name="Morgado L.N."/>
            <person name="Niskanen T."/>
            <person name="Noordeloos M.E."/>
            <person name="Ohm R.A."/>
            <person name="Ortiz-Santana B."/>
            <person name="Ovrebo C."/>
            <person name="Racz N."/>
            <person name="Riley R."/>
            <person name="Savchenko A."/>
            <person name="Shiryaev A."/>
            <person name="Soop K."/>
            <person name="Spirin V."/>
            <person name="Szebenyi C."/>
            <person name="Tomsovsky M."/>
            <person name="Tulloss R.E."/>
            <person name="Uehling J."/>
            <person name="Grigoriev I.V."/>
            <person name="Vagvolgyi C."/>
            <person name="Papp T."/>
            <person name="Martin F.M."/>
            <person name="Miettinen O."/>
            <person name="Hibbett D.S."/>
            <person name="Nagy L.G."/>
        </authorList>
    </citation>
    <scope>NUCLEOTIDE SEQUENCE [LARGE SCALE GENOMIC DNA]</scope>
    <source>
        <strain evidence="6 7">CBS 121175</strain>
    </source>
</reference>
<dbReference type="EMBL" id="ML210162">
    <property type="protein sequence ID" value="TFK27695.1"/>
    <property type="molecule type" value="Genomic_DNA"/>
</dbReference>
<protein>
    <recommendedName>
        <fullName evidence="5">CENP-V/GFA domain-containing protein</fullName>
    </recommendedName>
</protein>
<gene>
    <name evidence="6" type="ORF">FA15DRAFT_701697</name>
</gene>
<evidence type="ECO:0000313" key="7">
    <source>
        <dbReference type="Proteomes" id="UP000307440"/>
    </source>
</evidence>
<dbReference type="PANTHER" id="PTHR33337:SF31">
    <property type="entry name" value="DUF636 DOMAIN PROTEIN (AFU_ORTHOLOGUE AFUA_2G12650)"/>
    <property type="match status" value="1"/>
</dbReference>
<dbReference type="Gene3D" id="3.90.1590.10">
    <property type="entry name" value="glutathione-dependent formaldehyde- activating enzyme (gfa)"/>
    <property type="match status" value="2"/>
</dbReference>
<dbReference type="OrthoDB" id="5422068at2759"/>
<comment type="similarity">
    <text evidence="1">Belongs to the Gfa family.</text>
</comment>
<evidence type="ECO:0000256" key="3">
    <source>
        <dbReference type="ARBA" id="ARBA00022833"/>
    </source>
</evidence>
<keyword evidence="7" id="KW-1185">Reference proteome</keyword>
<feature type="domain" description="CENP-V/GFA" evidence="5">
    <location>
        <begin position="54"/>
        <end position="179"/>
    </location>
</feature>
<evidence type="ECO:0000259" key="5">
    <source>
        <dbReference type="PROSITE" id="PS51891"/>
    </source>
</evidence>
<keyword evidence="3" id="KW-0862">Zinc</keyword>
<organism evidence="6 7">
    <name type="scientific">Coprinopsis marcescibilis</name>
    <name type="common">Agaric fungus</name>
    <name type="synonym">Psathyrella marcescibilis</name>
    <dbReference type="NCBI Taxonomy" id="230819"/>
    <lineage>
        <taxon>Eukaryota</taxon>
        <taxon>Fungi</taxon>
        <taxon>Dikarya</taxon>
        <taxon>Basidiomycota</taxon>
        <taxon>Agaricomycotina</taxon>
        <taxon>Agaricomycetes</taxon>
        <taxon>Agaricomycetidae</taxon>
        <taxon>Agaricales</taxon>
        <taxon>Agaricineae</taxon>
        <taxon>Psathyrellaceae</taxon>
        <taxon>Coprinopsis</taxon>
    </lineage>
</organism>
<dbReference type="Proteomes" id="UP000307440">
    <property type="component" value="Unassembled WGS sequence"/>
</dbReference>
<keyword evidence="4" id="KW-0456">Lyase</keyword>
<name>A0A5C3L4S5_COPMA</name>
<evidence type="ECO:0000256" key="4">
    <source>
        <dbReference type="ARBA" id="ARBA00023239"/>
    </source>
</evidence>
<proteinExistence type="inferred from homology"/>
<evidence type="ECO:0000313" key="6">
    <source>
        <dbReference type="EMBL" id="TFK27695.1"/>
    </source>
</evidence>
<accession>A0A5C3L4S5</accession>
<dbReference type="AlphaFoldDB" id="A0A5C3L4S5"/>
<dbReference type="GO" id="GO:0016846">
    <property type="term" value="F:carbon-sulfur lyase activity"/>
    <property type="evidence" value="ECO:0007669"/>
    <property type="project" value="InterPro"/>
</dbReference>
<dbReference type="InterPro" id="IPR011057">
    <property type="entry name" value="Mss4-like_sf"/>
</dbReference>
<dbReference type="SUPFAM" id="SSF51316">
    <property type="entry name" value="Mss4-like"/>
    <property type="match status" value="2"/>
</dbReference>
<evidence type="ECO:0000256" key="2">
    <source>
        <dbReference type="ARBA" id="ARBA00022723"/>
    </source>
</evidence>